<dbReference type="Pfam" id="PF12680">
    <property type="entry name" value="SnoaL_2"/>
    <property type="match status" value="1"/>
</dbReference>
<reference evidence="2 3" key="1">
    <citation type="submission" date="2022-08" db="EMBL/GenBank/DDBJ databases">
        <title>Reclassification of Massilia species as members of the genera Telluria, Duganella, Pseudoduganella, Mokoshia gen. nov. and Zemynaea gen. nov. using orthogonal and non-orthogonal genome-based approaches.</title>
        <authorList>
            <person name="Bowman J.P."/>
        </authorList>
    </citation>
    <scope>NUCLEOTIDE SEQUENCE [LARGE SCALE GENOMIC DNA]</scope>
    <source>
        <strain evidence="2 3">JCM 31661</strain>
    </source>
</reference>
<keyword evidence="3" id="KW-1185">Reference proteome</keyword>
<name>A0ABT2AT39_9BURK</name>
<dbReference type="PANTHER" id="PTHR41252:SF1">
    <property type="entry name" value="BLR2505 PROTEIN"/>
    <property type="match status" value="1"/>
</dbReference>
<feature type="domain" description="SnoaL-like" evidence="1">
    <location>
        <begin position="10"/>
        <end position="116"/>
    </location>
</feature>
<protein>
    <submittedName>
        <fullName evidence="2">Nuclear transport factor 2 family protein</fullName>
    </submittedName>
</protein>
<gene>
    <name evidence="2" type="ORF">NX780_23990</name>
</gene>
<dbReference type="InterPro" id="IPR032710">
    <property type="entry name" value="NTF2-like_dom_sf"/>
</dbReference>
<dbReference type="Gene3D" id="3.10.450.50">
    <property type="match status" value="1"/>
</dbReference>
<proteinExistence type="predicted"/>
<dbReference type="Proteomes" id="UP001206572">
    <property type="component" value="Unassembled WGS sequence"/>
</dbReference>
<evidence type="ECO:0000259" key="1">
    <source>
        <dbReference type="Pfam" id="PF12680"/>
    </source>
</evidence>
<dbReference type="RefSeq" id="WP_258830409.1">
    <property type="nucleotide sequence ID" value="NZ_JANUHA010000028.1"/>
</dbReference>
<organism evidence="2 3">
    <name type="scientific">Massilia agri</name>
    <dbReference type="NCBI Taxonomy" id="1886785"/>
    <lineage>
        <taxon>Bacteria</taxon>
        <taxon>Pseudomonadati</taxon>
        <taxon>Pseudomonadota</taxon>
        <taxon>Betaproteobacteria</taxon>
        <taxon>Burkholderiales</taxon>
        <taxon>Oxalobacteraceae</taxon>
        <taxon>Telluria group</taxon>
        <taxon>Massilia</taxon>
    </lineage>
</organism>
<dbReference type="SUPFAM" id="SSF54427">
    <property type="entry name" value="NTF2-like"/>
    <property type="match status" value="1"/>
</dbReference>
<dbReference type="PANTHER" id="PTHR41252">
    <property type="entry name" value="BLR2505 PROTEIN"/>
    <property type="match status" value="1"/>
</dbReference>
<evidence type="ECO:0000313" key="2">
    <source>
        <dbReference type="EMBL" id="MCS0599413.1"/>
    </source>
</evidence>
<dbReference type="InterPro" id="IPR037401">
    <property type="entry name" value="SnoaL-like"/>
</dbReference>
<dbReference type="EMBL" id="JANUHA010000028">
    <property type="protein sequence ID" value="MCS0599413.1"/>
    <property type="molecule type" value="Genomic_DNA"/>
</dbReference>
<sequence>MSEQQNVDLVRQAYAAFANHDLEHVLACMAPGITWEIPAVPKLCFTGRRQGREQVADYFRMNSELQETRELTPREFIAQADKVVVLGHGAWTARDTGREFESDWVHVFTVADGQIMAFREFLDVHVAVEAYGCFPLAEATATPAPH</sequence>
<evidence type="ECO:0000313" key="3">
    <source>
        <dbReference type="Proteomes" id="UP001206572"/>
    </source>
</evidence>
<comment type="caution">
    <text evidence="2">The sequence shown here is derived from an EMBL/GenBank/DDBJ whole genome shotgun (WGS) entry which is preliminary data.</text>
</comment>
<accession>A0ABT2AT39</accession>